<sequence>MRQQHVMLLFHERHTMEVKREGVTAKLRSEVPGWSPLFVHRSGSLFAERIKEDSFLLAQEFNVKCHYLTADLLQRSEIENLCKNKIAALYPDGVDILVNNAGFGVHAPLESFPVDKWDEIIQLDLTAPFDLVRLTVGAMKKKGWGRIINISSILSKKVVKTFVAYNCAKHGLDGLTKTVANDCFGTGVTCNSICPAVVQTSMNTKRMEARAEVDGIPAEESEALYLKAMNPSGQYVTVEQIAEVAAFLCTPAADQITGASIPVDAGKWAE</sequence>
<dbReference type="Gene3D" id="3.40.50.720">
    <property type="entry name" value="NAD(P)-binding Rossmann-like Domain"/>
    <property type="match status" value="1"/>
</dbReference>
<evidence type="ECO:0000256" key="1">
    <source>
        <dbReference type="ARBA" id="ARBA00006484"/>
    </source>
</evidence>
<dbReference type="RefSeq" id="XP_002734154.1">
    <property type="nucleotide sequence ID" value="XM_002734108.2"/>
</dbReference>
<comment type="catalytic activity">
    <reaction evidence="4">
        <text>a (3R)-hydroxyacyl-[ACP] + NADP(+) = a 3-oxoacyl-[ACP] + NADPH + H(+)</text>
        <dbReference type="Rhea" id="RHEA:17397"/>
        <dbReference type="Rhea" id="RHEA-COMP:9916"/>
        <dbReference type="Rhea" id="RHEA-COMP:9945"/>
        <dbReference type="ChEBI" id="CHEBI:15378"/>
        <dbReference type="ChEBI" id="CHEBI:57783"/>
        <dbReference type="ChEBI" id="CHEBI:58349"/>
        <dbReference type="ChEBI" id="CHEBI:78776"/>
        <dbReference type="ChEBI" id="CHEBI:78827"/>
        <dbReference type="EC" id="1.1.1.100"/>
    </reaction>
</comment>
<proteinExistence type="inferred from homology"/>
<dbReference type="PANTHER" id="PTHR42879">
    <property type="entry name" value="3-OXOACYL-(ACYL-CARRIER-PROTEIN) REDUCTASE"/>
    <property type="match status" value="1"/>
</dbReference>
<dbReference type="Pfam" id="PF13561">
    <property type="entry name" value="adh_short_C2"/>
    <property type="match status" value="1"/>
</dbReference>
<reference evidence="6" key="1">
    <citation type="submission" date="2025-08" db="UniProtKB">
        <authorList>
            <consortium name="RefSeq"/>
        </authorList>
    </citation>
    <scope>IDENTIFICATION</scope>
    <source>
        <tissue evidence="6">Testes</tissue>
    </source>
</reference>
<evidence type="ECO:0000313" key="5">
    <source>
        <dbReference type="Proteomes" id="UP000694865"/>
    </source>
</evidence>
<evidence type="ECO:0000256" key="3">
    <source>
        <dbReference type="ARBA" id="ARBA00023002"/>
    </source>
</evidence>
<organism evidence="5 6">
    <name type="scientific">Saccoglossus kowalevskii</name>
    <name type="common">Acorn worm</name>
    <dbReference type="NCBI Taxonomy" id="10224"/>
    <lineage>
        <taxon>Eukaryota</taxon>
        <taxon>Metazoa</taxon>
        <taxon>Hemichordata</taxon>
        <taxon>Enteropneusta</taxon>
        <taxon>Harrimaniidae</taxon>
        <taxon>Saccoglossus</taxon>
    </lineage>
</organism>
<dbReference type="InterPro" id="IPR036291">
    <property type="entry name" value="NAD(P)-bd_dom_sf"/>
</dbReference>
<dbReference type="PROSITE" id="PS00061">
    <property type="entry name" value="ADH_SHORT"/>
    <property type="match status" value="1"/>
</dbReference>
<gene>
    <name evidence="6" type="primary">LOC100369271</name>
</gene>
<comment type="similarity">
    <text evidence="1">Belongs to the short-chain dehydrogenases/reductases (SDR) family.</text>
</comment>
<dbReference type="InterPro" id="IPR050259">
    <property type="entry name" value="SDR"/>
</dbReference>
<protein>
    <recommendedName>
        <fullName evidence="2">3-oxoacyl-[acyl-carrier-protein] reductase</fullName>
        <ecNumber evidence="2">1.1.1.100</ecNumber>
    </recommendedName>
</protein>
<dbReference type="PANTHER" id="PTHR42879:SF2">
    <property type="entry name" value="3-OXOACYL-[ACYL-CARRIER-PROTEIN] REDUCTASE FABG"/>
    <property type="match status" value="1"/>
</dbReference>
<dbReference type="PRINTS" id="PR00080">
    <property type="entry name" value="SDRFAMILY"/>
</dbReference>
<dbReference type="InterPro" id="IPR002347">
    <property type="entry name" value="SDR_fam"/>
</dbReference>
<evidence type="ECO:0000256" key="4">
    <source>
        <dbReference type="ARBA" id="ARBA00048508"/>
    </source>
</evidence>
<keyword evidence="5" id="KW-1185">Reference proteome</keyword>
<dbReference type="Proteomes" id="UP000694865">
    <property type="component" value="Unplaced"/>
</dbReference>
<dbReference type="SUPFAM" id="SSF51735">
    <property type="entry name" value="NAD(P)-binding Rossmann-fold domains"/>
    <property type="match status" value="1"/>
</dbReference>
<accession>A0ABM0GNZ0</accession>
<dbReference type="PRINTS" id="PR00081">
    <property type="entry name" value="GDHRDH"/>
</dbReference>
<dbReference type="GeneID" id="100369271"/>
<dbReference type="InterPro" id="IPR020904">
    <property type="entry name" value="Sc_DH/Rdtase_CS"/>
</dbReference>
<keyword evidence="3" id="KW-0560">Oxidoreductase</keyword>
<name>A0ABM0GNZ0_SACKO</name>
<dbReference type="EC" id="1.1.1.100" evidence="2"/>
<evidence type="ECO:0000313" key="6">
    <source>
        <dbReference type="RefSeq" id="XP_002734154.1"/>
    </source>
</evidence>
<evidence type="ECO:0000256" key="2">
    <source>
        <dbReference type="ARBA" id="ARBA00012948"/>
    </source>
</evidence>